<dbReference type="SUPFAM" id="SSF53474">
    <property type="entry name" value="alpha/beta-Hydrolases"/>
    <property type="match status" value="1"/>
</dbReference>
<dbReference type="Proteomes" id="UP000092024">
    <property type="component" value="Unassembled WGS sequence"/>
</dbReference>
<dbReference type="RefSeq" id="WP_068682309.1">
    <property type="nucleotide sequence ID" value="NZ_LYPA01000050.1"/>
</dbReference>
<dbReference type="PANTHER" id="PTHR48098:SF1">
    <property type="entry name" value="DIACYLGLYCEROL ACYLTRANSFERASE_MYCOLYLTRANSFERASE AG85A"/>
    <property type="match status" value="1"/>
</dbReference>
<evidence type="ECO:0000313" key="2">
    <source>
        <dbReference type="Proteomes" id="UP000092024"/>
    </source>
</evidence>
<dbReference type="OrthoDB" id="9803578at2"/>
<protein>
    <submittedName>
        <fullName evidence="1">Acetylesterase</fullName>
    </submittedName>
</protein>
<keyword evidence="2" id="KW-1185">Reference proteome</keyword>
<comment type="caution">
    <text evidence="1">The sequence shown here is derived from an EMBL/GenBank/DDBJ whole genome shotgun (WGS) entry which is preliminary data.</text>
</comment>
<sequence>MALLQISFFSKSLKRETTINALLPLDGPRPDDAPPIKAVYLLHGYTSSYTEWLTHSRIRELSNRYQIAVFMPSGENHFYLDDVEREALYGEFVGKELVEFTRRMFPISHRREDTLIGGLSMGGYGALRNGLYYGDTFGGIIALSSALLPYHVGDIKPGTHNGIAGYSYYRAVFGDLDNVLGSDKDPEELIRQLKAKDAPVPDIYMACGTEDFLLEVNRRLGQFLKDEAVHHTYRESPGNHSWDFWNEKIADALEWFKQAADSKPNEPQG</sequence>
<dbReference type="EMBL" id="LYPA01000050">
    <property type="protein sequence ID" value="OBR66158.1"/>
    <property type="molecule type" value="Genomic_DNA"/>
</dbReference>
<dbReference type="Gene3D" id="3.40.50.1820">
    <property type="entry name" value="alpha/beta hydrolase"/>
    <property type="match status" value="1"/>
</dbReference>
<gene>
    <name evidence="1" type="ORF">A7K91_20675</name>
</gene>
<dbReference type="AlphaFoldDB" id="A0A1A5YKS3"/>
<name>A0A1A5YKS3_9BACL</name>
<dbReference type="Pfam" id="PF00756">
    <property type="entry name" value="Esterase"/>
    <property type="match status" value="1"/>
</dbReference>
<reference evidence="1 2" key="1">
    <citation type="submission" date="2016-05" db="EMBL/GenBank/DDBJ databases">
        <title>Paenibacillus oryzae. sp. nov., isolated from the rice root.</title>
        <authorList>
            <person name="Zhang J."/>
            <person name="Zhang X."/>
        </authorList>
    </citation>
    <scope>NUCLEOTIDE SEQUENCE [LARGE SCALE GENOMIC DNA]</scope>
    <source>
        <strain evidence="1 2">1DrF-4</strain>
    </source>
</reference>
<dbReference type="PANTHER" id="PTHR48098">
    <property type="entry name" value="ENTEROCHELIN ESTERASE-RELATED"/>
    <property type="match status" value="1"/>
</dbReference>
<dbReference type="InterPro" id="IPR050583">
    <property type="entry name" value="Mycobacterial_A85_antigen"/>
</dbReference>
<accession>A0A1A5YKS3</accession>
<dbReference type="InterPro" id="IPR029058">
    <property type="entry name" value="AB_hydrolase_fold"/>
</dbReference>
<dbReference type="InterPro" id="IPR000801">
    <property type="entry name" value="Esterase-like"/>
</dbReference>
<dbReference type="GO" id="GO:0016747">
    <property type="term" value="F:acyltransferase activity, transferring groups other than amino-acyl groups"/>
    <property type="evidence" value="ECO:0007669"/>
    <property type="project" value="TreeGrafter"/>
</dbReference>
<organism evidence="1 2">
    <name type="scientific">Paenibacillus oryzae</name>
    <dbReference type="NCBI Taxonomy" id="1844972"/>
    <lineage>
        <taxon>Bacteria</taxon>
        <taxon>Bacillati</taxon>
        <taxon>Bacillota</taxon>
        <taxon>Bacilli</taxon>
        <taxon>Bacillales</taxon>
        <taxon>Paenibacillaceae</taxon>
        <taxon>Paenibacillus</taxon>
    </lineage>
</organism>
<proteinExistence type="predicted"/>
<dbReference type="STRING" id="1844972.A7K91_20675"/>
<evidence type="ECO:0000313" key="1">
    <source>
        <dbReference type="EMBL" id="OBR66158.1"/>
    </source>
</evidence>